<keyword evidence="2" id="KW-1185">Reference proteome</keyword>
<evidence type="ECO:0000313" key="2">
    <source>
        <dbReference type="Proteomes" id="UP001732700"/>
    </source>
</evidence>
<sequence>MGSGIPKVLDYWHAVAKTPTSSPKGLRTAIMLIAWEIWKERNERVFSNKSSLPSVIMHKIREEGKDWILAGVKNLADLVG</sequence>
<reference evidence="1" key="2">
    <citation type="submission" date="2025-09" db="UniProtKB">
        <authorList>
            <consortium name="EnsemblPlants"/>
        </authorList>
    </citation>
    <scope>IDENTIFICATION</scope>
</reference>
<accession>A0ACD5UN40</accession>
<name>A0ACD5UN40_AVESA</name>
<dbReference type="EnsemblPlants" id="AVESA.00010b.r2.2CG0286070.1">
    <property type="protein sequence ID" value="AVESA.00010b.r2.2CG0286070.1.CDS.1"/>
    <property type="gene ID" value="AVESA.00010b.r2.2CG0286070"/>
</dbReference>
<organism evidence="1 2">
    <name type="scientific">Avena sativa</name>
    <name type="common">Oat</name>
    <dbReference type="NCBI Taxonomy" id="4498"/>
    <lineage>
        <taxon>Eukaryota</taxon>
        <taxon>Viridiplantae</taxon>
        <taxon>Streptophyta</taxon>
        <taxon>Embryophyta</taxon>
        <taxon>Tracheophyta</taxon>
        <taxon>Spermatophyta</taxon>
        <taxon>Magnoliopsida</taxon>
        <taxon>Liliopsida</taxon>
        <taxon>Poales</taxon>
        <taxon>Poaceae</taxon>
        <taxon>BOP clade</taxon>
        <taxon>Pooideae</taxon>
        <taxon>Poodae</taxon>
        <taxon>Poeae</taxon>
        <taxon>Poeae Chloroplast Group 1 (Aveneae type)</taxon>
        <taxon>Aveninae</taxon>
        <taxon>Avena</taxon>
    </lineage>
</organism>
<dbReference type="Proteomes" id="UP001732700">
    <property type="component" value="Chromosome 2C"/>
</dbReference>
<reference evidence="1" key="1">
    <citation type="submission" date="2021-05" db="EMBL/GenBank/DDBJ databases">
        <authorList>
            <person name="Scholz U."/>
            <person name="Mascher M."/>
            <person name="Fiebig A."/>
        </authorList>
    </citation>
    <scope>NUCLEOTIDE SEQUENCE [LARGE SCALE GENOMIC DNA]</scope>
</reference>
<evidence type="ECO:0000313" key="1">
    <source>
        <dbReference type="EnsemblPlants" id="AVESA.00010b.r2.2CG0286070.1.CDS.1"/>
    </source>
</evidence>
<protein>
    <submittedName>
        <fullName evidence="1">Uncharacterized protein</fullName>
    </submittedName>
</protein>
<proteinExistence type="predicted"/>